<evidence type="ECO:0008006" key="3">
    <source>
        <dbReference type="Google" id="ProtNLM"/>
    </source>
</evidence>
<name>A0AAD6Y7V3_9AGAR</name>
<dbReference type="AlphaFoldDB" id="A0AAD6Y7V3"/>
<proteinExistence type="predicted"/>
<gene>
    <name evidence="1" type="ORF">GGX14DRAFT_656203</name>
</gene>
<evidence type="ECO:0000313" key="2">
    <source>
        <dbReference type="Proteomes" id="UP001219525"/>
    </source>
</evidence>
<protein>
    <recommendedName>
        <fullName evidence="3">Protein kinase domain-containing protein</fullName>
    </recommendedName>
</protein>
<comment type="caution">
    <text evidence="1">The sequence shown here is derived from an EMBL/GenBank/DDBJ whole genome shotgun (WGS) entry which is preliminary data.</text>
</comment>
<accession>A0AAD6Y7V3</accession>
<organism evidence="1 2">
    <name type="scientific">Mycena pura</name>
    <dbReference type="NCBI Taxonomy" id="153505"/>
    <lineage>
        <taxon>Eukaryota</taxon>
        <taxon>Fungi</taxon>
        <taxon>Dikarya</taxon>
        <taxon>Basidiomycota</taxon>
        <taxon>Agaricomycotina</taxon>
        <taxon>Agaricomycetes</taxon>
        <taxon>Agaricomycetidae</taxon>
        <taxon>Agaricales</taxon>
        <taxon>Marasmiineae</taxon>
        <taxon>Mycenaceae</taxon>
        <taxon>Mycena</taxon>
    </lineage>
</organism>
<evidence type="ECO:0000313" key="1">
    <source>
        <dbReference type="EMBL" id="KAJ7201289.1"/>
    </source>
</evidence>
<dbReference type="EMBL" id="JARJCW010000059">
    <property type="protein sequence ID" value="KAJ7201289.1"/>
    <property type="molecule type" value="Genomic_DNA"/>
</dbReference>
<sequence length="345" mass="39547">MIPPVDSVYYKPDPTRSGATFKLYAPTKIPDLPPMKILRVKDLFTTAEKAAAKGWDPNKVLKSSWPSTLLDDDGRRAMSRPETVLARCYENDAPYDPQISMMTIALEMPLATGDREERPAQVWRVNATGLGTPLVARMYDPLYFTTTIHDRFRIIERAVASEKEAYARLKDYQGTLVPRFHGIFVAEIPSARPRHVYVVLLEHIAGVDLQARMRTAGEATCLRHKAGLFNAVARASYPLYRNGVRPDDLMDRNVILREPQEPSAENFCAEYGCPFRNIFHIDLGDSPDDEHPYAPRVFIIDLEDVRFETWDYDLSQCRKCMVRLWEVYAEWLAHQDIRPYFDVCG</sequence>
<reference evidence="1" key="1">
    <citation type="submission" date="2023-03" db="EMBL/GenBank/DDBJ databases">
        <title>Massive genome expansion in bonnet fungi (Mycena s.s.) driven by repeated elements and novel gene families across ecological guilds.</title>
        <authorList>
            <consortium name="Lawrence Berkeley National Laboratory"/>
            <person name="Harder C.B."/>
            <person name="Miyauchi S."/>
            <person name="Viragh M."/>
            <person name="Kuo A."/>
            <person name="Thoen E."/>
            <person name="Andreopoulos B."/>
            <person name="Lu D."/>
            <person name="Skrede I."/>
            <person name="Drula E."/>
            <person name="Henrissat B."/>
            <person name="Morin E."/>
            <person name="Kohler A."/>
            <person name="Barry K."/>
            <person name="LaButti K."/>
            <person name="Morin E."/>
            <person name="Salamov A."/>
            <person name="Lipzen A."/>
            <person name="Mereny Z."/>
            <person name="Hegedus B."/>
            <person name="Baldrian P."/>
            <person name="Stursova M."/>
            <person name="Weitz H."/>
            <person name="Taylor A."/>
            <person name="Grigoriev I.V."/>
            <person name="Nagy L.G."/>
            <person name="Martin F."/>
            <person name="Kauserud H."/>
        </authorList>
    </citation>
    <scope>NUCLEOTIDE SEQUENCE</scope>
    <source>
        <strain evidence="1">9144</strain>
    </source>
</reference>
<keyword evidence="2" id="KW-1185">Reference proteome</keyword>
<dbReference type="Proteomes" id="UP001219525">
    <property type="component" value="Unassembled WGS sequence"/>
</dbReference>